<dbReference type="AlphaFoldDB" id="A0A381QVM3"/>
<dbReference type="NCBIfam" id="NF008107">
    <property type="entry name" value="PRK10853.1"/>
    <property type="match status" value="1"/>
</dbReference>
<dbReference type="Gene3D" id="3.40.30.10">
    <property type="entry name" value="Glutaredoxin"/>
    <property type="match status" value="1"/>
</dbReference>
<protein>
    <recommendedName>
        <fullName evidence="2">Glutaredoxin domain-containing protein</fullName>
    </recommendedName>
</protein>
<name>A0A381QVM3_9ZZZZ</name>
<dbReference type="PANTHER" id="PTHR30041">
    <property type="entry name" value="ARSENATE REDUCTASE"/>
    <property type="match status" value="1"/>
</dbReference>
<evidence type="ECO:0008006" key="2">
    <source>
        <dbReference type="Google" id="ProtNLM"/>
    </source>
</evidence>
<gene>
    <name evidence="1" type="ORF">METZ01_LOCUS34671</name>
</gene>
<accession>A0A381QVM3</accession>
<evidence type="ECO:0000313" key="1">
    <source>
        <dbReference type="EMBL" id="SUZ81817.1"/>
    </source>
</evidence>
<dbReference type="InterPro" id="IPR006504">
    <property type="entry name" value="Tscrpt_reg_Spx/MgsR"/>
</dbReference>
<organism evidence="1">
    <name type="scientific">marine metagenome</name>
    <dbReference type="NCBI Taxonomy" id="408172"/>
    <lineage>
        <taxon>unclassified sequences</taxon>
        <taxon>metagenomes</taxon>
        <taxon>ecological metagenomes</taxon>
    </lineage>
</organism>
<dbReference type="PROSITE" id="PS51353">
    <property type="entry name" value="ARSC"/>
    <property type="match status" value="1"/>
</dbReference>
<dbReference type="Pfam" id="PF03960">
    <property type="entry name" value="ArsC"/>
    <property type="match status" value="1"/>
</dbReference>
<sequence length="113" mass="13434">MITLYGINNCDTIKKTRQWLEDKGLEYQFHNYKILGCSDELITCFLEQFSFRELINTRGTTWRNLPENVKKSLSRENAIILMKEKPSIIKRPLINRGNQWILGFDLVQLERIK</sequence>
<dbReference type="InterPro" id="IPR006660">
    <property type="entry name" value="Arsenate_reductase-like"/>
</dbReference>
<reference evidence="1" key="1">
    <citation type="submission" date="2018-05" db="EMBL/GenBank/DDBJ databases">
        <authorList>
            <person name="Lanie J.A."/>
            <person name="Ng W.-L."/>
            <person name="Kazmierczak K.M."/>
            <person name="Andrzejewski T.M."/>
            <person name="Davidsen T.M."/>
            <person name="Wayne K.J."/>
            <person name="Tettelin H."/>
            <person name="Glass J.I."/>
            <person name="Rusch D."/>
            <person name="Podicherti R."/>
            <person name="Tsui H.-C.T."/>
            <person name="Winkler M.E."/>
        </authorList>
    </citation>
    <scope>NUCLEOTIDE SEQUENCE</scope>
</reference>
<dbReference type="InterPro" id="IPR036249">
    <property type="entry name" value="Thioredoxin-like_sf"/>
</dbReference>
<dbReference type="SUPFAM" id="SSF52833">
    <property type="entry name" value="Thioredoxin-like"/>
    <property type="match status" value="1"/>
</dbReference>
<dbReference type="NCBIfam" id="TIGR01617">
    <property type="entry name" value="arsC_related"/>
    <property type="match status" value="1"/>
</dbReference>
<dbReference type="PANTHER" id="PTHR30041:SF8">
    <property type="entry name" value="PROTEIN YFFB"/>
    <property type="match status" value="1"/>
</dbReference>
<dbReference type="EMBL" id="UINC01001483">
    <property type="protein sequence ID" value="SUZ81817.1"/>
    <property type="molecule type" value="Genomic_DNA"/>
</dbReference>
<proteinExistence type="predicted"/>